<keyword evidence="2" id="KW-1185">Reference proteome</keyword>
<organism evidence="1 2">
    <name type="scientific">Nocardia fusca</name>
    <dbReference type="NCBI Taxonomy" id="941183"/>
    <lineage>
        <taxon>Bacteria</taxon>
        <taxon>Bacillati</taxon>
        <taxon>Actinomycetota</taxon>
        <taxon>Actinomycetes</taxon>
        <taxon>Mycobacteriales</taxon>
        <taxon>Nocardiaceae</taxon>
        <taxon>Nocardia</taxon>
    </lineage>
</organism>
<accession>A0ABV3FIL0</accession>
<dbReference type="EMBL" id="JBFAIH010000031">
    <property type="protein sequence ID" value="MEV0367548.1"/>
    <property type="molecule type" value="Genomic_DNA"/>
</dbReference>
<comment type="caution">
    <text evidence="1">The sequence shown here is derived from an EMBL/GenBank/DDBJ whole genome shotgun (WGS) entry which is preliminary data.</text>
</comment>
<proteinExistence type="predicted"/>
<sequence>MNDNAHLTIALDVLELAQSLDRRIDATESIALAWAECFAGQKVWPQEARDAVITHYRKPGAWPIMPGDILAHCAIQPVYSSRDHAKYFLAYWATEPYSDAIEAHTGIRPPMTEAPEDLRGDQRKKYLSEKLTDWVVENHEQLVDAIMDRRWNPVTE</sequence>
<evidence type="ECO:0000313" key="1">
    <source>
        <dbReference type="EMBL" id="MEV0367548.1"/>
    </source>
</evidence>
<dbReference type="Proteomes" id="UP001551658">
    <property type="component" value="Unassembled WGS sequence"/>
</dbReference>
<reference evidence="1 2" key="1">
    <citation type="submission" date="2024-06" db="EMBL/GenBank/DDBJ databases">
        <title>The Natural Products Discovery Center: Release of the First 8490 Sequenced Strains for Exploring Actinobacteria Biosynthetic Diversity.</title>
        <authorList>
            <person name="Kalkreuter E."/>
            <person name="Kautsar S.A."/>
            <person name="Yang D."/>
            <person name="Bader C.D."/>
            <person name="Teijaro C.N."/>
            <person name="Fluegel L."/>
            <person name="Davis C.M."/>
            <person name="Simpson J.R."/>
            <person name="Lauterbach L."/>
            <person name="Steele A.D."/>
            <person name="Gui C."/>
            <person name="Meng S."/>
            <person name="Li G."/>
            <person name="Viehrig K."/>
            <person name="Ye F."/>
            <person name="Su P."/>
            <person name="Kiefer A.F."/>
            <person name="Nichols A."/>
            <person name="Cepeda A.J."/>
            <person name="Yan W."/>
            <person name="Fan B."/>
            <person name="Jiang Y."/>
            <person name="Adhikari A."/>
            <person name="Zheng C.-J."/>
            <person name="Schuster L."/>
            <person name="Cowan T.M."/>
            <person name="Smanski M.J."/>
            <person name="Chevrette M.G."/>
            <person name="De Carvalho L.P.S."/>
            <person name="Shen B."/>
        </authorList>
    </citation>
    <scope>NUCLEOTIDE SEQUENCE [LARGE SCALE GENOMIC DNA]</scope>
    <source>
        <strain evidence="1 2">NPDC050671</strain>
    </source>
</reference>
<evidence type="ECO:0008006" key="3">
    <source>
        <dbReference type="Google" id="ProtNLM"/>
    </source>
</evidence>
<protein>
    <recommendedName>
        <fullName evidence="3">Replicative helicase inhibitor G39P N-terminal domain-containing protein</fullName>
    </recommendedName>
</protein>
<dbReference type="RefSeq" id="WP_357987282.1">
    <property type="nucleotide sequence ID" value="NZ_JBFAIH010000031.1"/>
</dbReference>
<evidence type="ECO:0000313" key="2">
    <source>
        <dbReference type="Proteomes" id="UP001551658"/>
    </source>
</evidence>
<name>A0ABV3FIL0_9NOCA</name>
<gene>
    <name evidence="1" type="ORF">AB0H72_33165</name>
</gene>